<evidence type="ECO:0000313" key="2">
    <source>
        <dbReference type="Proteomes" id="UP000015102"/>
    </source>
</evidence>
<dbReference type="EnsemblMetazoa" id="MESCA007668-RA">
    <property type="protein sequence ID" value="MESCA007668-PA"/>
    <property type="gene ID" value="MESCA007668"/>
</dbReference>
<reference evidence="1" key="2">
    <citation type="submission" date="2015-06" db="UniProtKB">
        <authorList>
            <consortium name="EnsemblMetazoa"/>
        </authorList>
    </citation>
    <scope>IDENTIFICATION</scope>
</reference>
<dbReference type="AlphaFoldDB" id="T1GV81"/>
<keyword evidence="2" id="KW-1185">Reference proteome</keyword>
<dbReference type="EMBL" id="CAQQ02063529">
    <property type="status" value="NOT_ANNOTATED_CDS"/>
    <property type="molecule type" value="Genomic_DNA"/>
</dbReference>
<organism evidence="1 2">
    <name type="scientific">Megaselia scalaris</name>
    <name type="common">Humpbacked fly</name>
    <name type="synonym">Phora scalaris</name>
    <dbReference type="NCBI Taxonomy" id="36166"/>
    <lineage>
        <taxon>Eukaryota</taxon>
        <taxon>Metazoa</taxon>
        <taxon>Ecdysozoa</taxon>
        <taxon>Arthropoda</taxon>
        <taxon>Hexapoda</taxon>
        <taxon>Insecta</taxon>
        <taxon>Pterygota</taxon>
        <taxon>Neoptera</taxon>
        <taxon>Endopterygota</taxon>
        <taxon>Diptera</taxon>
        <taxon>Brachycera</taxon>
        <taxon>Muscomorpha</taxon>
        <taxon>Platypezoidea</taxon>
        <taxon>Phoridae</taxon>
        <taxon>Megaseliini</taxon>
        <taxon>Megaselia</taxon>
    </lineage>
</organism>
<dbReference type="EMBL" id="CAQQ02063530">
    <property type="status" value="NOT_ANNOTATED_CDS"/>
    <property type="molecule type" value="Genomic_DNA"/>
</dbReference>
<sequence length="84" mass="9565">MLSSRNDASQNALGSNGIFDSHNIEVVHAGDFSRGNHRLKIAYEIPKIPLKRMKIMYEILRIPYRFLTSGILQVAPRDLKKKNA</sequence>
<dbReference type="HOGENOM" id="CLU_2530038_0_0_1"/>
<proteinExistence type="predicted"/>
<evidence type="ECO:0000313" key="1">
    <source>
        <dbReference type="EnsemblMetazoa" id="MESCA007668-PA"/>
    </source>
</evidence>
<reference evidence="2" key="1">
    <citation type="submission" date="2013-02" db="EMBL/GenBank/DDBJ databases">
        <authorList>
            <person name="Hughes D."/>
        </authorList>
    </citation>
    <scope>NUCLEOTIDE SEQUENCE</scope>
    <source>
        <strain>Durham</strain>
        <strain evidence="2">NC isolate 2 -- Noor lab</strain>
    </source>
</reference>
<accession>T1GV81</accession>
<dbReference type="Proteomes" id="UP000015102">
    <property type="component" value="Unassembled WGS sequence"/>
</dbReference>
<name>T1GV81_MEGSC</name>
<protein>
    <submittedName>
        <fullName evidence="1">Uncharacterized protein</fullName>
    </submittedName>
</protein>